<keyword evidence="2" id="KW-1185">Reference proteome</keyword>
<name>A0A511MDW3_9NOCA</name>
<dbReference type="AlphaFoldDB" id="A0A511MDW3"/>
<evidence type="ECO:0000313" key="2">
    <source>
        <dbReference type="Proteomes" id="UP000321424"/>
    </source>
</evidence>
<proteinExistence type="predicted"/>
<dbReference type="RefSeq" id="WP_147130074.1">
    <property type="nucleotide sequence ID" value="NZ_BJXA01000013.1"/>
</dbReference>
<sequence>MTGRLIPGTGSARQSIHREAALHQCASPLLPGIDSGRFTATIPWSAPGAVSAAEFAWSDGSVSRATGYGNGLWLITDGPATGHGIQINVADTWNGWYLSYADVVVTSATFVS</sequence>
<dbReference type="OrthoDB" id="4540809at2"/>
<organism evidence="1 2">
    <name type="scientific">Nocardia ninae NBRC 108245</name>
    <dbReference type="NCBI Taxonomy" id="1210091"/>
    <lineage>
        <taxon>Bacteria</taxon>
        <taxon>Bacillati</taxon>
        <taxon>Actinomycetota</taxon>
        <taxon>Actinomycetes</taxon>
        <taxon>Mycobacteriales</taxon>
        <taxon>Nocardiaceae</taxon>
        <taxon>Nocardia</taxon>
    </lineage>
</organism>
<gene>
    <name evidence="1" type="ORF">NN4_25350</name>
</gene>
<accession>A0A511MDW3</accession>
<reference evidence="1 2" key="1">
    <citation type="submission" date="2019-07" db="EMBL/GenBank/DDBJ databases">
        <title>Whole genome shotgun sequence of Nocardia ninae NBRC 108245.</title>
        <authorList>
            <person name="Hosoyama A."/>
            <person name="Uohara A."/>
            <person name="Ohji S."/>
            <person name="Ichikawa N."/>
        </authorList>
    </citation>
    <scope>NUCLEOTIDE SEQUENCE [LARGE SCALE GENOMIC DNA]</scope>
    <source>
        <strain evidence="1 2">NBRC 108245</strain>
    </source>
</reference>
<comment type="caution">
    <text evidence="1">The sequence shown here is derived from an EMBL/GenBank/DDBJ whole genome shotgun (WGS) entry which is preliminary data.</text>
</comment>
<evidence type="ECO:0000313" key="1">
    <source>
        <dbReference type="EMBL" id="GEM38016.1"/>
    </source>
</evidence>
<dbReference type="Proteomes" id="UP000321424">
    <property type="component" value="Unassembled WGS sequence"/>
</dbReference>
<dbReference type="EMBL" id="BJXA01000013">
    <property type="protein sequence ID" value="GEM38016.1"/>
    <property type="molecule type" value="Genomic_DNA"/>
</dbReference>
<protein>
    <submittedName>
        <fullName evidence="1">Uncharacterized protein</fullName>
    </submittedName>
</protein>